<dbReference type="Gene3D" id="3.60.10.10">
    <property type="entry name" value="Endonuclease/exonuclease/phosphatase"/>
    <property type="match status" value="1"/>
</dbReference>
<dbReference type="GO" id="GO:0071897">
    <property type="term" value="P:DNA biosynthetic process"/>
    <property type="evidence" value="ECO:0007669"/>
    <property type="project" value="UniProtKB-ARBA"/>
</dbReference>
<evidence type="ECO:0008006" key="5">
    <source>
        <dbReference type="Google" id="ProtNLM"/>
    </source>
</evidence>
<organism evidence="3 4">
    <name type="scientific">Artemia franciscana</name>
    <name type="common">Brine shrimp</name>
    <name type="synonym">Artemia sanfranciscana</name>
    <dbReference type="NCBI Taxonomy" id="6661"/>
    <lineage>
        <taxon>Eukaryota</taxon>
        <taxon>Metazoa</taxon>
        <taxon>Ecdysozoa</taxon>
        <taxon>Arthropoda</taxon>
        <taxon>Crustacea</taxon>
        <taxon>Branchiopoda</taxon>
        <taxon>Anostraca</taxon>
        <taxon>Artemiidae</taxon>
        <taxon>Artemia</taxon>
    </lineage>
</organism>
<gene>
    <name evidence="3" type="ORF">QYM36_005832</name>
</gene>
<dbReference type="Pfam" id="PF00078">
    <property type="entry name" value="RVT_1"/>
    <property type="match status" value="1"/>
</dbReference>
<protein>
    <recommendedName>
        <fullName evidence="5">Reverse transcriptase domain-containing protein</fullName>
    </recommendedName>
</protein>
<accession>A0AA88L4K5</accession>
<dbReference type="PANTHER" id="PTHR19446">
    <property type="entry name" value="REVERSE TRANSCRIPTASES"/>
    <property type="match status" value="1"/>
</dbReference>
<dbReference type="SUPFAM" id="SSF56219">
    <property type="entry name" value="DNase I-like"/>
    <property type="match status" value="1"/>
</dbReference>
<proteinExistence type="predicted"/>
<feature type="domain" description="Reverse transcriptase" evidence="1">
    <location>
        <begin position="377"/>
        <end position="475"/>
    </location>
</feature>
<dbReference type="Pfam" id="PF14529">
    <property type="entry name" value="Exo_endo_phos_2"/>
    <property type="match status" value="1"/>
</dbReference>
<dbReference type="SUPFAM" id="SSF56672">
    <property type="entry name" value="DNA/RNA polymerases"/>
    <property type="match status" value="1"/>
</dbReference>
<evidence type="ECO:0000313" key="3">
    <source>
        <dbReference type="EMBL" id="KAK2718618.1"/>
    </source>
</evidence>
<dbReference type="InterPro" id="IPR000477">
    <property type="entry name" value="RT_dom"/>
</dbReference>
<evidence type="ECO:0000259" key="2">
    <source>
        <dbReference type="Pfam" id="PF14529"/>
    </source>
</evidence>
<reference evidence="3" key="1">
    <citation type="submission" date="2023-07" db="EMBL/GenBank/DDBJ databases">
        <title>Chromosome-level genome assembly of Artemia franciscana.</title>
        <authorList>
            <person name="Jo E."/>
        </authorList>
    </citation>
    <scope>NUCLEOTIDE SEQUENCE</scope>
    <source>
        <tissue evidence="3">Whole body</tissue>
    </source>
</reference>
<dbReference type="InterPro" id="IPR005135">
    <property type="entry name" value="Endo/exonuclease/phosphatase"/>
</dbReference>
<feature type="non-terminal residue" evidence="3">
    <location>
        <position position="1"/>
    </location>
</feature>
<dbReference type="AlphaFoldDB" id="A0AA88L4K5"/>
<dbReference type="InterPro" id="IPR036691">
    <property type="entry name" value="Endo/exonu/phosph_ase_sf"/>
</dbReference>
<name>A0AA88L4K5_ARTSF</name>
<evidence type="ECO:0000259" key="1">
    <source>
        <dbReference type="Pfam" id="PF00078"/>
    </source>
</evidence>
<sequence>MRINNSCINNGRSNNAGRDIEDFLMNNNDLCLLTPKDLPTHLNHNTGQYSTIDLVFSSPHIAPTTKVTSLKNTILYSDHLPAMIELNGCNNIQANNIAHKFKLKKTDWKTFSTALKNVHIEEQLKEVSSSEEKIKIFQTILMDVVDKVVPKINTHKLNHKVTKWWNETCTKAKQDLKDAKSNYERLPTFHGYVEYQRKAAEFKKTGIAAKRESWIIFLNKLDFRVPASRVYSTVKSLISGSRKDQTNPPITYKNSTLLTDQEIAEAAVSLLDSVIGVPDPLSDCEIEVKAKVKRFSKSHRSVAYNQPFFTQEIEKVINHLPLTAPGEDMIFTQFVKALPKNWVAALLNIINELWNEGQFPKIWKDGVVVLIPKVGKDKSKPENYRTITLLPVLGKIYERLVKQRMNQVIELNRGLKNIQCGFRRNRNTKDVMLMFINDAVYALENKKVLLMAFLDVVLAFESMVDRHILEAIMAAAVKGQLLEFSDSFLEDEFYDNPHSAMESILLHDVTCITRDLKAKVGQDRSYSLEVMGHHRFGIINENGAKLFSFTKGNDLLIS</sequence>
<feature type="domain" description="Endonuclease/exonuclease/phosphatase" evidence="2">
    <location>
        <begin position="12"/>
        <end position="81"/>
    </location>
</feature>
<dbReference type="InterPro" id="IPR043502">
    <property type="entry name" value="DNA/RNA_pol_sf"/>
</dbReference>
<keyword evidence="4" id="KW-1185">Reference proteome</keyword>
<dbReference type="GO" id="GO:0003824">
    <property type="term" value="F:catalytic activity"/>
    <property type="evidence" value="ECO:0007669"/>
    <property type="project" value="InterPro"/>
</dbReference>
<dbReference type="EMBL" id="JAVRJZ010000009">
    <property type="protein sequence ID" value="KAK2718618.1"/>
    <property type="molecule type" value="Genomic_DNA"/>
</dbReference>
<comment type="caution">
    <text evidence="3">The sequence shown here is derived from an EMBL/GenBank/DDBJ whole genome shotgun (WGS) entry which is preliminary data.</text>
</comment>
<evidence type="ECO:0000313" key="4">
    <source>
        <dbReference type="Proteomes" id="UP001187531"/>
    </source>
</evidence>
<dbReference type="Proteomes" id="UP001187531">
    <property type="component" value="Unassembled WGS sequence"/>
</dbReference>